<dbReference type="GO" id="GO:0005829">
    <property type="term" value="C:cytosol"/>
    <property type="evidence" value="ECO:0007669"/>
    <property type="project" value="TreeGrafter"/>
</dbReference>
<evidence type="ECO:0000259" key="12">
    <source>
        <dbReference type="Pfam" id="PF01370"/>
    </source>
</evidence>
<keyword evidence="8" id="KW-0299">Galactose metabolism</keyword>
<keyword evidence="7" id="KW-0520">NAD</keyword>
<dbReference type="RefSeq" id="WP_073051340.1">
    <property type="nucleotide sequence ID" value="NZ_FQUP01000001.1"/>
</dbReference>
<dbReference type="Pfam" id="PF01370">
    <property type="entry name" value="Epimerase"/>
    <property type="match status" value="1"/>
</dbReference>
<evidence type="ECO:0000256" key="11">
    <source>
        <dbReference type="ARBA" id="ARBA00033067"/>
    </source>
</evidence>
<proteinExistence type="inferred from homology"/>
<dbReference type="PANTHER" id="PTHR43725:SF47">
    <property type="entry name" value="UDP-GLUCOSE 4-EPIMERASE"/>
    <property type="match status" value="1"/>
</dbReference>
<evidence type="ECO:0000256" key="6">
    <source>
        <dbReference type="ARBA" id="ARBA00018569"/>
    </source>
</evidence>
<gene>
    <name evidence="13" type="ORF">SAMN02745157_0656</name>
</gene>
<evidence type="ECO:0000256" key="4">
    <source>
        <dbReference type="ARBA" id="ARBA00007637"/>
    </source>
</evidence>
<dbReference type="PANTHER" id="PTHR43725">
    <property type="entry name" value="UDP-GLUCOSE 4-EPIMERASE"/>
    <property type="match status" value="1"/>
</dbReference>
<evidence type="ECO:0000256" key="9">
    <source>
        <dbReference type="ARBA" id="ARBA00023235"/>
    </source>
</evidence>
<reference evidence="13" key="1">
    <citation type="submission" date="2016-11" db="EMBL/GenBank/DDBJ databases">
        <authorList>
            <person name="Jaros S."/>
            <person name="Januszkiewicz K."/>
            <person name="Wedrychowicz H."/>
        </authorList>
    </citation>
    <scope>NUCLEOTIDE SEQUENCE [LARGE SCALE GENOMIC DNA]</scope>
    <source>
        <strain evidence="13">DSM 19436</strain>
    </source>
</reference>
<keyword evidence="9" id="KW-0413">Isomerase</keyword>
<dbReference type="STRING" id="1122133.SAMN02745157_0656"/>
<evidence type="ECO:0000313" key="13">
    <source>
        <dbReference type="EMBL" id="SHE66115.1"/>
    </source>
</evidence>
<protein>
    <recommendedName>
        <fullName evidence="6">UDP-glucose 4-epimerase</fullName>
        <ecNumber evidence="5">5.1.3.2</ecNumber>
    </recommendedName>
    <alternativeName>
        <fullName evidence="11">Galactowaldenase</fullName>
    </alternativeName>
    <alternativeName>
        <fullName evidence="10">UDP-galactose 4-epimerase</fullName>
    </alternativeName>
</protein>
<evidence type="ECO:0000256" key="3">
    <source>
        <dbReference type="ARBA" id="ARBA00004947"/>
    </source>
</evidence>
<evidence type="ECO:0000313" key="14">
    <source>
        <dbReference type="Proteomes" id="UP000184485"/>
    </source>
</evidence>
<organism evidence="13 14">
    <name type="scientific">Kaistia soli DSM 19436</name>
    <dbReference type="NCBI Taxonomy" id="1122133"/>
    <lineage>
        <taxon>Bacteria</taxon>
        <taxon>Pseudomonadati</taxon>
        <taxon>Pseudomonadota</taxon>
        <taxon>Alphaproteobacteria</taxon>
        <taxon>Hyphomicrobiales</taxon>
        <taxon>Kaistiaceae</taxon>
        <taxon>Kaistia</taxon>
    </lineage>
</organism>
<comment type="cofactor">
    <cofactor evidence="2">
        <name>NAD(+)</name>
        <dbReference type="ChEBI" id="CHEBI:57540"/>
    </cofactor>
</comment>
<dbReference type="GO" id="GO:0006012">
    <property type="term" value="P:galactose metabolic process"/>
    <property type="evidence" value="ECO:0007669"/>
    <property type="project" value="UniProtKB-KW"/>
</dbReference>
<dbReference type="GO" id="GO:0003978">
    <property type="term" value="F:UDP-glucose 4-epimerase activity"/>
    <property type="evidence" value="ECO:0007669"/>
    <property type="project" value="UniProtKB-EC"/>
</dbReference>
<evidence type="ECO:0000256" key="8">
    <source>
        <dbReference type="ARBA" id="ARBA00023144"/>
    </source>
</evidence>
<comment type="similarity">
    <text evidence="4">Belongs to the NAD(P)-dependent epimerase/dehydratase family.</text>
</comment>
<dbReference type="Gene3D" id="3.40.50.720">
    <property type="entry name" value="NAD(P)-binding Rossmann-like Domain"/>
    <property type="match status" value="1"/>
</dbReference>
<keyword evidence="8" id="KW-0119">Carbohydrate metabolism</keyword>
<name>A0A1M4VAT5_9HYPH</name>
<accession>A0A1M4VAT5</accession>
<dbReference type="Proteomes" id="UP000184485">
    <property type="component" value="Unassembled WGS sequence"/>
</dbReference>
<feature type="domain" description="NAD-dependent epimerase/dehydratase" evidence="12">
    <location>
        <begin position="6"/>
        <end position="205"/>
    </location>
</feature>
<sequence>MSLNVLFVGGTGQISLPCVELAVEAGHRVTVFNRGRSAETLPAGVETIIGDMKDPAVYGALGDRRFDVVCQFMLFTPEEMDEDIRVFSGKTGQYIFISSASVYEKPAQHYVITEKTPTVNPYWPYSQRKIAAEAKLKAAKDLPFTIVRPSHTVRNGLPSMMNDGDLTARRMLAGKPVLVCGDGTSPWTLTRSVDLAKPFVGLFGKDAALGEDFHITADRGHGWDQIYRAIAKGLGVEAKIVHVPTETLVRYNAEWEGPLMGDKTWAALFDNSKVKRVAGNFACAEDLDTILAESLRHLKLRLAKPAPDTAAADSLIDRIAAEQSALGA</sequence>
<dbReference type="EMBL" id="FQUP01000001">
    <property type="protein sequence ID" value="SHE66115.1"/>
    <property type="molecule type" value="Genomic_DNA"/>
</dbReference>
<evidence type="ECO:0000256" key="7">
    <source>
        <dbReference type="ARBA" id="ARBA00023027"/>
    </source>
</evidence>
<dbReference type="InterPro" id="IPR001509">
    <property type="entry name" value="Epimerase_deHydtase"/>
</dbReference>
<evidence type="ECO:0000256" key="10">
    <source>
        <dbReference type="ARBA" id="ARBA00031367"/>
    </source>
</evidence>
<comment type="catalytic activity">
    <reaction evidence="1">
        <text>UDP-alpha-D-glucose = UDP-alpha-D-galactose</text>
        <dbReference type="Rhea" id="RHEA:22168"/>
        <dbReference type="ChEBI" id="CHEBI:58885"/>
        <dbReference type="ChEBI" id="CHEBI:66914"/>
        <dbReference type="EC" id="5.1.3.2"/>
    </reaction>
</comment>
<evidence type="ECO:0000256" key="1">
    <source>
        <dbReference type="ARBA" id="ARBA00000083"/>
    </source>
</evidence>
<comment type="pathway">
    <text evidence="3">Carbohydrate metabolism; galactose metabolism.</text>
</comment>
<keyword evidence="14" id="KW-1185">Reference proteome</keyword>
<dbReference type="AlphaFoldDB" id="A0A1M4VAT5"/>
<evidence type="ECO:0000256" key="2">
    <source>
        <dbReference type="ARBA" id="ARBA00001911"/>
    </source>
</evidence>
<evidence type="ECO:0000256" key="5">
    <source>
        <dbReference type="ARBA" id="ARBA00013189"/>
    </source>
</evidence>
<dbReference type="EC" id="5.1.3.2" evidence="5"/>
<dbReference type="SUPFAM" id="SSF51735">
    <property type="entry name" value="NAD(P)-binding Rossmann-fold domains"/>
    <property type="match status" value="1"/>
</dbReference>
<dbReference type="OrthoDB" id="7941246at2"/>
<dbReference type="InterPro" id="IPR036291">
    <property type="entry name" value="NAD(P)-bd_dom_sf"/>
</dbReference>